<protein>
    <submittedName>
        <fullName evidence="1">Uncharacterized protein</fullName>
    </submittedName>
</protein>
<reference evidence="1" key="2">
    <citation type="submission" date="2020-05" db="UniProtKB">
        <authorList>
            <consortium name="EnsemblMetazoa"/>
        </authorList>
    </citation>
    <scope>IDENTIFICATION</scope>
    <source>
        <strain evidence="1">IAEA</strain>
    </source>
</reference>
<sequence>MYLRLLCEGNRSAQYCSQREIMIALAMGVTKICTFLQRQSLWWFLKMRQVHKNLIECQDLMPSDFVVRDKIFTVDNCRGIMISVFVVRDKVLNLSQMVLIVSIRN</sequence>
<organism evidence="1 2">
    <name type="scientific">Glossina palpalis gambiensis</name>
    <dbReference type="NCBI Taxonomy" id="67801"/>
    <lineage>
        <taxon>Eukaryota</taxon>
        <taxon>Metazoa</taxon>
        <taxon>Ecdysozoa</taxon>
        <taxon>Arthropoda</taxon>
        <taxon>Hexapoda</taxon>
        <taxon>Insecta</taxon>
        <taxon>Pterygota</taxon>
        <taxon>Neoptera</taxon>
        <taxon>Endopterygota</taxon>
        <taxon>Diptera</taxon>
        <taxon>Brachycera</taxon>
        <taxon>Muscomorpha</taxon>
        <taxon>Hippoboscoidea</taxon>
        <taxon>Glossinidae</taxon>
        <taxon>Glossina</taxon>
    </lineage>
</organism>
<dbReference type="VEuPathDB" id="VectorBase:GPPI031488"/>
<dbReference type="EMBL" id="JXJN01015107">
    <property type="status" value="NOT_ANNOTATED_CDS"/>
    <property type="molecule type" value="Genomic_DNA"/>
</dbReference>
<keyword evidence="2" id="KW-1185">Reference proteome</keyword>
<dbReference type="Proteomes" id="UP000092460">
    <property type="component" value="Unassembled WGS sequence"/>
</dbReference>
<reference evidence="2" key="1">
    <citation type="submission" date="2015-01" db="EMBL/GenBank/DDBJ databases">
        <authorList>
            <person name="Aksoy S."/>
            <person name="Warren W."/>
            <person name="Wilson R.K."/>
        </authorList>
    </citation>
    <scope>NUCLEOTIDE SEQUENCE [LARGE SCALE GENOMIC DNA]</scope>
    <source>
        <strain evidence="2">IAEA</strain>
    </source>
</reference>
<dbReference type="EnsemblMetazoa" id="GPPI031488-RA">
    <property type="protein sequence ID" value="GPPI031488-PA"/>
    <property type="gene ID" value="GPPI031488"/>
</dbReference>
<accession>A0A1B0BIR5</accession>
<dbReference type="AlphaFoldDB" id="A0A1B0BIR5"/>
<name>A0A1B0BIR5_9MUSC</name>
<evidence type="ECO:0000313" key="2">
    <source>
        <dbReference type="Proteomes" id="UP000092460"/>
    </source>
</evidence>
<proteinExistence type="predicted"/>
<evidence type="ECO:0000313" key="1">
    <source>
        <dbReference type="EnsemblMetazoa" id="GPPI031488-PA"/>
    </source>
</evidence>